<dbReference type="InParanoid" id="G0NFG4"/>
<dbReference type="EMBL" id="GL379875">
    <property type="protein sequence ID" value="EGT59233.1"/>
    <property type="molecule type" value="Genomic_DNA"/>
</dbReference>
<dbReference type="Proteomes" id="UP000008068">
    <property type="component" value="Unassembled WGS sequence"/>
</dbReference>
<organism evidence="3">
    <name type="scientific">Caenorhabditis brenneri</name>
    <name type="common">Nematode worm</name>
    <dbReference type="NCBI Taxonomy" id="135651"/>
    <lineage>
        <taxon>Eukaryota</taxon>
        <taxon>Metazoa</taxon>
        <taxon>Ecdysozoa</taxon>
        <taxon>Nematoda</taxon>
        <taxon>Chromadorea</taxon>
        <taxon>Rhabditida</taxon>
        <taxon>Rhabditina</taxon>
        <taxon>Rhabditomorpha</taxon>
        <taxon>Rhabditoidea</taxon>
        <taxon>Rhabditidae</taxon>
        <taxon>Peloderinae</taxon>
        <taxon>Caenorhabditis</taxon>
    </lineage>
</organism>
<feature type="compositionally biased region" description="Basic and acidic residues" evidence="1">
    <location>
        <begin position="79"/>
        <end position="88"/>
    </location>
</feature>
<evidence type="ECO:0000313" key="2">
    <source>
        <dbReference type="EMBL" id="EGT59233.1"/>
    </source>
</evidence>
<feature type="region of interest" description="Disordered" evidence="1">
    <location>
        <begin position="79"/>
        <end position="120"/>
    </location>
</feature>
<gene>
    <name evidence="2" type="ORF">CAEBREN_22090</name>
</gene>
<accession>G0NFG4</accession>
<reference evidence="3" key="1">
    <citation type="submission" date="2011-07" db="EMBL/GenBank/DDBJ databases">
        <authorList>
            <consortium name="Caenorhabditis brenneri Sequencing and Analysis Consortium"/>
            <person name="Wilson R.K."/>
        </authorList>
    </citation>
    <scope>NUCLEOTIDE SEQUENCE [LARGE SCALE GENOMIC DNA]</scope>
    <source>
        <strain evidence="3">PB2801</strain>
    </source>
</reference>
<protein>
    <submittedName>
        <fullName evidence="2">Uncharacterized protein</fullName>
    </submittedName>
</protein>
<evidence type="ECO:0000256" key="1">
    <source>
        <dbReference type="SAM" id="MobiDB-lite"/>
    </source>
</evidence>
<dbReference type="HOGENOM" id="CLU_2051735_0_0_1"/>
<name>G0NFG4_CAEBE</name>
<keyword evidence="3" id="KW-1185">Reference proteome</keyword>
<proteinExistence type="predicted"/>
<dbReference type="AlphaFoldDB" id="G0NFG4"/>
<sequence>MKSKQLAQLGLAKTGRNRFVDLSGAHSSANFVQPYENLKFDEETMEVAKVLASMQKIHDGIEHKKNQAVLAIQQKALEKKTSKREQKAPGKIKVRTAARPINHPYATRSKSIRRNTDSSK</sequence>
<evidence type="ECO:0000313" key="3">
    <source>
        <dbReference type="Proteomes" id="UP000008068"/>
    </source>
</evidence>